<dbReference type="AlphaFoldDB" id="A0A179GKP1"/>
<comment type="caution">
    <text evidence="1">The sequence shown here is derived from an EMBL/GenBank/DDBJ whole genome shotgun (WGS) entry which is preliminary data.</text>
</comment>
<gene>
    <name evidence="1" type="ORF">VFPBJ_06575</name>
</gene>
<accession>A0A179GKP1</accession>
<proteinExistence type="predicted"/>
<dbReference type="EMBL" id="LSBH01000005">
    <property type="protein sequence ID" value="OAQ78454.1"/>
    <property type="molecule type" value="Genomic_DNA"/>
</dbReference>
<organism evidence="1 2">
    <name type="scientific">Purpureocillium lilacinum</name>
    <name type="common">Paecilomyces lilacinus</name>
    <dbReference type="NCBI Taxonomy" id="33203"/>
    <lineage>
        <taxon>Eukaryota</taxon>
        <taxon>Fungi</taxon>
        <taxon>Dikarya</taxon>
        <taxon>Ascomycota</taxon>
        <taxon>Pezizomycotina</taxon>
        <taxon>Sordariomycetes</taxon>
        <taxon>Hypocreomycetidae</taxon>
        <taxon>Hypocreales</taxon>
        <taxon>Ophiocordycipitaceae</taxon>
        <taxon>Purpureocillium</taxon>
    </lineage>
</organism>
<evidence type="ECO:0000313" key="1">
    <source>
        <dbReference type="EMBL" id="OAQ78454.1"/>
    </source>
</evidence>
<evidence type="ECO:0000313" key="2">
    <source>
        <dbReference type="Proteomes" id="UP000078240"/>
    </source>
</evidence>
<reference evidence="1 2" key="1">
    <citation type="submission" date="2016-01" db="EMBL/GenBank/DDBJ databases">
        <title>Biosynthesis of antibiotic leucinostatins and their inhibition on Phytophthora in bio-control Purpureocillium lilacinum.</title>
        <authorList>
            <person name="Wang G."/>
            <person name="Liu Z."/>
            <person name="Lin R."/>
            <person name="Li E."/>
            <person name="Mao Z."/>
            <person name="Ling J."/>
            <person name="Yin W."/>
            <person name="Xie B."/>
        </authorList>
    </citation>
    <scope>NUCLEOTIDE SEQUENCE [LARGE SCALE GENOMIC DNA]</scope>
    <source>
        <strain evidence="1">PLBJ-1</strain>
    </source>
</reference>
<name>A0A179GKP1_PURLI</name>
<protein>
    <submittedName>
        <fullName evidence="1">Uncharacterized protein</fullName>
    </submittedName>
</protein>
<sequence length="58" mass="6659">MPVLSRRMPDLLWWLDVRGKVGSPYLHVGCSFQWAIQERHQYGIGIALANLPEGGKFY</sequence>
<dbReference type="Proteomes" id="UP000078240">
    <property type="component" value="Unassembled WGS sequence"/>
</dbReference>